<reference evidence="2 3" key="1">
    <citation type="submission" date="2017-01" db="EMBL/GenBank/DDBJ databases">
        <authorList>
            <person name="Mah S.A."/>
            <person name="Swanson W.J."/>
            <person name="Moy G.W."/>
            <person name="Vacquier V.D."/>
        </authorList>
    </citation>
    <scope>NUCLEOTIDE SEQUENCE [LARGE SCALE GENOMIC DNA]</scope>
    <source>
        <strain evidence="2 3">M9</strain>
    </source>
</reference>
<dbReference type="EMBL" id="FTPK01000002">
    <property type="protein sequence ID" value="SIT68922.1"/>
    <property type="molecule type" value="Genomic_DNA"/>
</dbReference>
<dbReference type="InterPro" id="IPR016773">
    <property type="entry name" value="Fe3_uptake_reg_CjrA_prd"/>
</dbReference>
<evidence type="ECO:0000313" key="3">
    <source>
        <dbReference type="Proteomes" id="UP000223759"/>
    </source>
</evidence>
<organism evidence="2 3">
    <name type="scientific">Ectothiorhodosinus mongolicus</name>
    <dbReference type="NCBI Taxonomy" id="233100"/>
    <lineage>
        <taxon>Bacteria</taxon>
        <taxon>Pseudomonadati</taxon>
        <taxon>Pseudomonadota</taxon>
        <taxon>Gammaproteobacteria</taxon>
        <taxon>Chromatiales</taxon>
        <taxon>Ectothiorhodospiraceae</taxon>
        <taxon>Ectothiorhodosinus</taxon>
    </lineage>
</organism>
<evidence type="ECO:0000313" key="2">
    <source>
        <dbReference type="EMBL" id="SIT68922.1"/>
    </source>
</evidence>
<feature type="domain" description="Haem-binding uptake Tiki superfamily ChaN" evidence="1">
    <location>
        <begin position="70"/>
        <end position="272"/>
    </location>
</feature>
<dbReference type="Pfam" id="PF04187">
    <property type="entry name" value="Cofac_haem_bdg"/>
    <property type="match status" value="1"/>
</dbReference>
<dbReference type="Gene3D" id="3.40.50.11550">
    <property type="match status" value="1"/>
</dbReference>
<name>A0A1R3VZF3_9GAMM</name>
<dbReference type="PIRSF" id="PIRSF020419">
    <property type="entry name" value="Fe_uptake_reg_CjrA_prd"/>
    <property type="match status" value="1"/>
</dbReference>
<evidence type="ECO:0000259" key="1">
    <source>
        <dbReference type="Pfam" id="PF04187"/>
    </source>
</evidence>
<dbReference type="STRING" id="233100.SAMN05216526_0965"/>
<dbReference type="InterPro" id="IPR007314">
    <property type="entry name" value="Cofac_haem-bd_dom"/>
</dbReference>
<protein>
    <submittedName>
        <fullName evidence="2">Uncharacterized iron-regulated protein</fullName>
    </submittedName>
</protein>
<keyword evidence="3" id="KW-1185">Reference proteome</keyword>
<dbReference type="SUPFAM" id="SSF159501">
    <property type="entry name" value="EreA/ChaN-like"/>
    <property type="match status" value="1"/>
</dbReference>
<gene>
    <name evidence="2" type="ORF">SAMN05216526_0965</name>
</gene>
<proteinExistence type="predicted"/>
<dbReference type="Proteomes" id="UP000223759">
    <property type="component" value="Unassembled WGS sequence"/>
</dbReference>
<dbReference type="CDD" id="cd14727">
    <property type="entry name" value="ChanN-like"/>
    <property type="match status" value="1"/>
</dbReference>
<dbReference type="AlphaFoldDB" id="A0A1R3VZF3"/>
<accession>A0A1R3VZF3</accession>
<sequence length="334" mass="37225">MALRMMPYFRLSAQVCCVIGLFFMTMPTLADFRLAPEGGWQAPHGQQHPLLGHVWLTAAARPVDVELWQEQLSQTQYLLLGEVHDNRDHQALHRLILLSLAHHERRASLAMEIFDLDDQPVIDELRARGPVEADAVAEAVGMSDRGWPWPFSRATVQWALDNQLPLIAANLSMSDAMQVARQGAETLLSEAQLAALKLPESWNSDREQALTEQIIDAHCGFLPPQHAGGMVMAQRVRDAIMARELMAASGQPAVLIAGNGHVRQDLGVPVYLMTHSSQASVLSIGLVEVDADKPEAMDYSALQQALYDIVIFTTRQRITDPCDDFREQLERLRQ</sequence>